<accession>A0A2M8Q6S2</accession>
<dbReference type="Pfam" id="PF00575">
    <property type="entry name" value="S1"/>
    <property type="match status" value="1"/>
</dbReference>
<dbReference type="AlphaFoldDB" id="A0A2M8Q6S2"/>
<dbReference type="GO" id="GO:0006412">
    <property type="term" value="P:translation"/>
    <property type="evidence" value="ECO:0007669"/>
    <property type="project" value="TreeGrafter"/>
</dbReference>
<evidence type="ECO:0000313" key="6">
    <source>
        <dbReference type="EMBL" id="PJF45474.1"/>
    </source>
</evidence>
<proteinExistence type="inferred from homology"/>
<keyword evidence="2" id="KW-0689">Ribosomal protein</keyword>
<feature type="non-terminal residue" evidence="6">
    <location>
        <position position="125"/>
    </location>
</feature>
<feature type="non-terminal residue" evidence="6">
    <location>
        <position position="1"/>
    </location>
</feature>
<dbReference type="InterPro" id="IPR050437">
    <property type="entry name" value="Ribos_protein_bS1-like"/>
</dbReference>
<dbReference type="SMART" id="SM00316">
    <property type="entry name" value="S1"/>
    <property type="match status" value="1"/>
</dbReference>
<dbReference type="Proteomes" id="UP000230790">
    <property type="component" value="Unassembled WGS sequence"/>
</dbReference>
<organism evidence="6 7">
    <name type="scientific">Candidatus Thermofonsia Clade 3 bacterium</name>
    <dbReference type="NCBI Taxonomy" id="2364212"/>
    <lineage>
        <taxon>Bacteria</taxon>
        <taxon>Bacillati</taxon>
        <taxon>Chloroflexota</taxon>
        <taxon>Candidatus Thermofontia</taxon>
        <taxon>Candidatus Thermofonsia Clade 3</taxon>
    </lineage>
</organism>
<dbReference type="EMBL" id="PGTN01001056">
    <property type="protein sequence ID" value="PJF45474.1"/>
    <property type="molecule type" value="Genomic_DNA"/>
</dbReference>
<dbReference type="GO" id="GO:0022627">
    <property type="term" value="C:cytosolic small ribosomal subunit"/>
    <property type="evidence" value="ECO:0007669"/>
    <property type="project" value="TreeGrafter"/>
</dbReference>
<dbReference type="SUPFAM" id="SSF50249">
    <property type="entry name" value="Nucleic acid-binding proteins"/>
    <property type="match status" value="1"/>
</dbReference>
<dbReference type="PROSITE" id="PS50126">
    <property type="entry name" value="S1"/>
    <property type="match status" value="1"/>
</dbReference>
<dbReference type="Gene3D" id="2.40.50.140">
    <property type="entry name" value="Nucleic acid-binding proteins"/>
    <property type="match status" value="1"/>
</dbReference>
<evidence type="ECO:0000259" key="5">
    <source>
        <dbReference type="PROSITE" id="PS50126"/>
    </source>
</evidence>
<reference evidence="6 7" key="1">
    <citation type="submission" date="2017-11" db="EMBL/GenBank/DDBJ databases">
        <title>Evolution of Phototrophy in the Chloroflexi Phylum Driven by Horizontal Gene Transfer.</title>
        <authorList>
            <person name="Ward L.M."/>
            <person name="Hemp J."/>
            <person name="Shih P.M."/>
            <person name="Mcglynn S.E."/>
            <person name="Fischer W."/>
        </authorList>
    </citation>
    <scope>NUCLEOTIDE SEQUENCE [LARGE SCALE GENOMIC DNA]</scope>
    <source>
        <strain evidence="6">JP3_7</strain>
    </source>
</reference>
<gene>
    <name evidence="6" type="ORF">CUN48_18700</name>
</gene>
<evidence type="ECO:0000256" key="4">
    <source>
        <dbReference type="SAM" id="MobiDB-lite"/>
    </source>
</evidence>
<evidence type="ECO:0000256" key="1">
    <source>
        <dbReference type="ARBA" id="ARBA00006767"/>
    </source>
</evidence>
<dbReference type="GO" id="GO:0003729">
    <property type="term" value="F:mRNA binding"/>
    <property type="evidence" value="ECO:0007669"/>
    <property type="project" value="TreeGrafter"/>
</dbReference>
<dbReference type="InterPro" id="IPR003029">
    <property type="entry name" value="S1_domain"/>
</dbReference>
<dbReference type="PANTHER" id="PTHR10724">
    <property type="entry name" value="30S RIBOSOMAL PROTEIN S1"/>
    <property type="match status" value="1"/>
</dbReference>
<evidence type="ECO:0000313" key="7">
    <source>
        <dbReference type="Proteomes" id="UP000230790"/>
    </source>
</evidence>
<feature type="region of interest" description="Disordered" evidence="4">
    <location>
        <begin position="57"/>
        <end position="125"/>
    </location>
</feature>
<keyword evidence="3" id="KW-0687">Ribonucleoprotein</keyword>
<evidence type="ECO:0000256" key="2">
    <source>
        <dbReference type="ARBA" id="ARBA00022980"/>
    </source>
</evidence>
<dbReference type="FunFam" id="2.40.50.140:FF:000051">
    <property type="entry name" value="RNA-binding transcriptional accessory protein"/>
    <property type="match status" value="1"/>
</dbReference>
<feature type="compositionally biased region" description="Basic and acidic residues" evidence="4">
    <location>
        <begin position="97"/>
        <end position="125"/>
    </location>
</feature>
<protein>
    <submittedName>
        <fullName evidence="6">RNA-binding protein</fullName>
    </submittedName>
</protein>
<dbReference type="GO" id="GO:0003735">
    <property type="term" value="F:structural constituent of ribosome"/>
    <property type="evidence" value="ECO:0007669"/>
    <property type="project" value="TreeGrafter"/>
</dbReference>
<comment type="similarity">
    <text evidence="1">Belongs to the bacterial ribosomal protein bS1 family.</text>
</comment>
<comment type="caution">
    <text evidence="6">The sequence shown here is derived from an EMBL/GenBank/DDBJ whole genome shotgun (WGS) entry which is preliminary data.</text>
</comment>
<dbReference type="InterPro" id="IPR012340">
    <property type="entry name" value="NA-bd_OB-fold"/>
</dbReference>
<dbReference type="PANTHER" id="PTHR10724:SF7">
    <property type="entry name" value="SMALL RIBOSOMAL SUBUNIT PROTEIN BS1C"/>
    <property type="match status" value="1"/>
</dbReference>
<sequence>TFGAFVDIGVGRDGLVHISALAPHRVAKVEDVVKVGDKVKVKVLGVDPQSKRISLTMRLEEEQPATTAGDEAAEPAEEVTPTRRGNLERFAAAAQAARERSERGERGERGERSERRERRERRPAQ</sequence>
<evidence type="ECO:0000256" key="3">
    <source>
        <dbReference type="ARBA" id="ARBA00023274"/>
    </source>
</evidence>
<feature type="domain" description="S1 motif" evidence="5">
    <location>
        <begin position="1"/>
        <end position="58"/>
    </location>
</feature>
<name>A0A2M8Q6S2_9CHLR</name>